<evidence type="ECO:0000259" key="7">
    <source>
        <dbReference type="Pfam" id="PF08281"/>
    </source>
</evidence>
<sequence>MDLLEFKQRVLPARQKLYRLAAFLLQNREEAEDVLQDVFLKLWTNKEKLGACNSIEAFAMRVTKNLCLDRLKAKKRKHMVDVAELELELNSEGVSPYKSYELADSINKVQELVSILPEQQRLILHLRDVEGYTFEEMEQITNLTVNNMRVILSRARKSVRDGFLKLENYEAR</sequence>
<reference evidence="8 9" key="1">
    <citation type="journal article" date="2016" name="Int. J. Syst. Evol. Microbiol.">
        <title>Pontibacter aydingkolensis sp. nov., isolated from soil of a salt lake.</title>
        <authorList>
            <person name="Osman G."/>
            <person name="Zhang T."/>
            <person name="Lou K."/>
            <person name="Gao Y."/>
            <person name="Chang W."/>
            <person name="Lin Q."/>
            <person name="Yang H.M."/>
            <person name="Huo X.D."/>
            <person name="Wang N."/>
        </authorList>
    </citation>
    <scope>NUCLEOTIDE SEQUENCE [LARGE SCALE GENOMIC DNA]</scope>
    <source>
        <strain evidence="8 9">KACC 19255</strain>
    </source>
</reference>
<feature type="domain" description="RNA polymerase sigma-70 region 2" evidence="6">
    <location>
        <begin position="14"/>
        <end position="76"/>
    </location>
</feature>
<proteinExistence type="inferred from homology"/>
<evidence type="ECO:0000256" key="2">
    <source>
        <dbReference type="ARBA" id="ARBA00023015"/>
    </source>
</evidence>
<evidence type="ECO:0000313" key="8">
    <source>
        <dbReference type="EMBL" id="MBW7467058.1"/>
    </source>
</evidence>
<dbReference type="InterPro" id="IPR036388">
    <property type="entry name" value="WH-like_DNA-bd_sf"/>
</dbReference>
<evidence type="ECO:0000256" key="3">
    <source>
        <dbReference type="ARBA" id="ARBA00023082"/>
    </source>
</evidence>
<keyword evidence="2" id="KW-0805">Transcription regulation</keyword>
<dbReference type="InterPro" id="IPR039425">
    <property type="entry name" value="RNA_pol_sigma-70-like"/>
</dbReference>
<keyword evidence="5" id="KW-0804">Transcription</keyword>
<dbReference type="NCBIfam" id="TIGR02937">
    <property type="entry name" value="sigma70-ECF"/>
    <property type="match status" value="1"/>
</dbReference>
<dbReference type="SUPFAM" id="SSF88946">
    <property type="entry name" value="Sigma2 domain of RNA polymerase sigma factors"/>
    <property type="match status" value="1"/>
</dbReference>
<organism evidence="8 9">
    <name type="scientific">Pontibacter aydingkolensis</name>
    <dbReference type="NCBI Taxonomy" id="1911536"/>
    <lineage>
        <taxon>Bacteria</taxon>
        <taxon>Pseudomonadati</taxon>
        <taxon>Bacteroidota</taxon>
        <taxon>Cytophagia</taxon>
        <taxon>Cytophagales</taxon>
        <taxon>Hymenobacteraceae</taxon>
        <taxon>Pontibacter</taxon>
    </lineage>
</organism>
<keyword evidence="3" id="KW-0731">Sigma factor</keyword>
<evidence type="ECO:0000259" key="6">
    <source>
        <dbReference type="Pfam" id="PF04542"/>
    </source>
</evidence>
<dbReference type="Proteomes" id="UP000813018">
    <property type="component" value="Unassembled WGS sequence"/>
</dbReference>
<keyword evidence="4" id="KW-0238">DNA-binding</keyword>
<dbReference type="InterPro" id="IPR013325">
    <property type="entry name" value="RNA_pol_sigma_r2"/>
</dbReference>
<dbReference type="PANTHER" id="PTHR43133:SF8">
    <property type="entry name" value="RNA POLYMERASE SIGMA FACTOR HI_1459-RELATED"/>
    <property type="match status" value="1"/>
</dbReference>
<dbReference type="SUPFAM" id="SSF88659">
    <property type="entry name" value="Sigma3 and sigma4 domains of RNA polymerase sigma factors"/>
    <property type="match status" value="1"/>
</dbReference>
<dbReference type="InterPro" id="IPR013249">
    <property type="entry name" value="RNA_pol_sigma70_r4_t2"/>
</dbReference>
<evidence type="ECO:0000313" key="9">
    <source>
        <dbReference type="Proteomes" id="UP000813018"/>
    </source>
</evidence>
<dbReference type="Pfam" id="PF08281">
    <property type="entry name" value="Sigma70_r4_2"/>
    <property type="match status" value="1"/>
</dbReference>
<name>A0ABS7CT74_9BACT</name>
<feature type="domain" description="RNA polymerase sigma factor 70 region 4 type 2" evidence="7">
    <location>
        <begin position="107"/>
        <end position="158"/>
    </location>
</feature>
<evidence type="ECO:0000256" key="4">
    <source>
        <dbReference type="ARBA" id="ARBA00023125"/>
    </source>
</evidence>
<dbReference type="Pfam" id="PF04542">
    <property type="entry name" value="Sigma70_r2"/>
    <property type="match status" value="1"/>
</dbReference>
<dbReference type="RefSeq" id="WP_219876937.1">
    <property type="nucleotide sequence ID" value="NZ_JAHYXK010000005.1"/>
</dbReference>
<dbReference type="EMBL" id="JAHYXK010000005">
    <property type="protein sequence ID" value="MBW7467058.1"/>
    <property type="molecule type" value="Genomic_DNA"/>
</dbReference>
<accession>A0ABS7CT74</accession>
<dbReference type="InterPro" id="IPR013324">
    <property type="entry name" value="RNA_pol_sigma_r3/r4-like"/>
</dbReference>
<dbReference type="InterPro" id="IPR014284">
    <property type="entry name" value="RNA_pol_sigma-70_dom"/>
</dbReference>
<dbReference type="Gene3D" id="1.10.1740.10">
    <property type="match status" value="1"/>
</dbReference>
<keyword evidence="9" id="KW-1185">Reference proteome</keyword>
<protein>
    <submittedName>
        <fullName evidence="8">Sigma-70 family RNA polymerase sigma factor</fullName>
    </submittedName>
</protein>
<dbReference type="InterPro" id="IPR007627">
    <property type="entry name" value="RNA_pol_sigma70_r2"/>
</dbReference>
<comment type="similarity">
    <text evidence="1">Belongs to the sigma-70 factor family. ECF subfamily.</text>
</comment>
<comment type="caution">
    <text evidence="8">The sequence shown here is derived from an EMBL/GenBank/DDBJ whole genome shotgun (WGS) entry which is preliminary data.</text>
</comment>
<gene>
    <name evidence="8" type="ORF">K0O23_08250</name>
</gene>
<dbReference type="Gene3D" id="1.10.10.10">
    <property type="entry name" value="Winged helix-like DNA-binding domain superfamily/Winged helix DNA-binding domain"/>
    <property type="match status" value="1"/>
</dbReference>
<evidence type="ECO:0000256" key="5">
    <source>
        <dbReference type="ARBA" id="ARBA00023163"/>
    </source>
</evidence>
<dbReference type="PANTHER" id="PTHR43133">
    <property type="entry name" value="RNA POLYMERASE ECF-TYPE SIGMA FACTO"/>
    <property type="match status" value="1"/>
</dbReference>
<dbReference type="CDD" id="cd06171">
    <property type="entry name" value="Sigma70_r4"/>
    <property type="match status" value="1"/>
</dbReference>
<evidence type="ECO:0000256" key="1">
    <source>
        <dbReference type="ARBA" id="ARBA00010641"/>
    </source>
</evidence>